<evidence type="ECO:0008006" key="4">
    <source>
        <dbReference type="Google" id="ProtNLM"/>
    </source>
</evidence>
<gene>
    <name evidence="2" type="ORF">ACFO6S_12010</name>
</gene>
<protein>
    <recommendedName>
        <fullName evidence="4">DUF222 domain-containing protein</fullName>
    </recommendedName>
</protein>
<reference evidence="3" key="1">
    <citation type="journal article" date="2019" name="Int. J. Syst. Evol. Microbiol.">
        <title>The Global Catalogue of Microorganisms (GCM) 10K type strain sequencing project: providing services to taxonomists for standard genome sequencing and annotation.</title>
        <authorList>
            <consortium name="The Broad Institute Genomics Platform"/>
            <consortium name="The Broad Institute Genome Sequencing Center for Infectious Disease"/>
            <person name="Wu L."/>
            <person name="Ma J."/>
        </authorList>
    </citation>
    <scope>NUCLEOTIDE SEQUENCE [LARGE SCALE GENOMIC DNA]</scope>
    <source>
        <strain evidence="3">CCUG 54520</strain>
    </source>
</reference>
<comment type="caution">
    <text evidence="2">The sequence shown here is derived from an EMBL/GenBank/DDBJ whole genome shotgun (WGS) entry which is preliminary data.</text>
</comment>
<feature type="region of interest" description="Disordered" evidence="1">
    <location>
        <begin position="1"/>
        <end position="21"/>
    </location>
</feature>
<evidence type="ECO:0000313" key="3">
    <source>
        <dbReference type="Proteomes" id="UP001595914"/>
    </source>
</evidence>
<dbReference type="EMBL" id="JBHSFO010000005">
    <property type="protein sequence ID" value="MFC4604411.1"/>
    <property type="molecule type" value="Genomic_DNA"/>
</dbReference>
<organism evidence="2 3">
    <name type="scientific">Rhodococcus kronopolitis</name>
    <dbReference type="NCBI Taxonomy" id="1460226"/>
    <lineage>
        <taxon>Bacteria</taxon>
        <taxon>Bacillati</taxon>
        <taxon>Actinomycetota</taxon>
        <taxon>Actinomycetes</taxon>
        <taxon>Mycobacteriales</taxon>
        <taxon>Nocardiaceae</taxon>
        <taxon>Rhodococcus</taxon>
    </lineage>
</organism>
<dbReference type="RefSeq" id="WP_378417202.1">
    <property type="nucleotide sequence ID" value="NZ_JBHSFO010000005.1"/>
</dbReference>
<keyword evidence="3" id="KW-1185">Reference proteome</keyword>
<accession>A0ABV9FV10</accession>
<evidence type="ECO:0000256" key="1">
    <source>
        <dbReference type="SAM" id="MobiDB-lite"/>
    </source>
</evidence>
<name>A0ABV9FV10_9NOCA</name>
<evidence type="ECO:0000313" key="2">
    <source>
        <dbReference type="EMBL" id="MFC4604411.1"/>
    </source>
</evidence>
<dbReference type="Proteomes" id="UP001595914">
    <property type="component" value="Unassembled WGS sequence"/>
</dbReference>
<feature type="compositionally biased region" description="Acidic residues" evidence="1">
    <location>
        <begin position="8"/>
        <end position="21"/>
    </location>
</feature>
<proteinExistence type="predicted"/>
<sequence length="375" mass="40741">MTNVQFELEGEYEDEGEGEFESEYEAEDELEGEYEDEFEVELRNEFEDESEDFSVLGLGEEELEAEHEGEFEDFTPAGLGEGAFEDELELEGEVEGEAEEFFKIGKVLRRFAPALRQIAKVAGPMIATAVGGPAAGAIARAVTSQLEGELEDELEAEFEDLATAPLSTQQALGEYLAARAATAESESEAEGFIGSAVTLTLQRRDYRELQRVLPSMIKGTAVLTRALRRSRGRAGVRLIPGIVDASARTLARRQAVGGAVTPTDVGSVLAAAARRALSDPRVQRPIVRRHARGVATVGRGYPRGGTLTRRPSRVRTVSPTTRLQRPRPGYVRVATPVRVPARGTQPARTVRVLTDVRVPSGARLAGRPVGVNARR</sequence>